<dbReference type="PANTHER" id="PTHR46211:SF1">
    <property type="entry name" value="GLYCEROPHOSPHODIESTER PHOSPHODIESTERASE, CYTOPLASMIC"/>
    <property type="match status" value="1"/>
</dbReference>
<dbReference type="SUPFAM" id="SSF51695">
    <property type="entry name" value="PLC-like phosphodiesterases"/>
    <property type="match status" value="1"/>
</dbReference>
<dbReference type="PANTHER" id="PTHR46211">
    <property type="entry name" value="GLYCEROPHOSPHORYL DIESTER PHOSPHODIESTERASE"/>
    <property type="match status" value="1"/>
</dbReference>
<dbReference type="RefSeq" id="WP_058502618.1">
    <property type="nucleotide sequence ID" value="NZ_CAAAJA010000002.1"/>
</dbReference>
<dbReference type="AlphaFoldDB" id="A0A0W0V4C0"/>
<sequence length="240" mass="27839">MFLSQKVIGHRGASGYAPENTMAAFNKALALGCRMIEFDVMCSVDGEPFVFHDENLKRTTNGRGQFGLAESSYLESLDAGKWFSRRFRHEKIPHFRDVLKWLAFSEVQANIEIKPYPGTSKQTTITVLSHINRYWPQNKDLPLVSSFDWEALALSRSISPEMPLGFLLHEWDEGWEQKAEQLYCYSVHLNHRILTEERVKTIKNHGYRVFSYTVNRKRLANKLFNWGVDAIFSDYPDLLI</sequence>
<dbReference type="GO" id="GO:0006629">
    <property type="term" value="P:lipid metabolic process"/>
    <property type="evidence" value="ECO:0007669"/>
    <property type="project" value="InterPro"/>
</dbReference>
<name>A0A0W0V4C0_9GAMM</name>
<dbReference type="CDD" id="cd08562">
    <property type="entry name" value="GDPD_EcUgpQ_like"/>
    <property type="match status" value="1"/>
</dbReference>
<dbReference type="EMBL" id="LNYH01000147">
    <property type="protein sequence ID" value="KTD14983.1"/>
    <property type="molecule type" value="Genomic_DNA"/>
</dbReference>
<dbReference type="InterPro" id="IPR017946">
    <property type="entry name" value="PLC-like_Pdiesterase_TIM-brl"/>
</dbReference>
<feature type="domain" description="GP-PDE" evidence="1">
    <location>
        <begin position="5"/>
        <end position="240"/>
    </location>
</feature>
<organism evidence="2 3">
    <name type="scientific">Legionella israelensis</name>
    <dbReference type="NCBI Taxonomy" id="454"/>
    <lineage>
        <taxon>Bacteria</taxon>
        <taxon>Pseudomonadati</taxon>
        <taxon>Pseudomonadota</taxon>
        <taxon>Gammaproteobacteria</taxon>
        <taxon>Legionellales</taxon>
        <taxon>Legionellaceae</taxon>
        <taxon>Legionella</taxon>
    </lineage>
</organism>
<dbReference type="InterPro" id="IPR030395">
    <property type="entry name" value="GP_PDE_dom"/>
</dbReference>
<reference evidence="2 3" key="1">
    <citation type="submission" date="2015-11" db="EMBL/GenBank/DDBJ databases">
        <title>Genomic analysis of 38 Legionella species identifies large and diverse effector repertoires.</title>
        <authorList>
            <person name="Burstein D."/>
            <person name="Amaro F."/>
            <person name="Zusman T."/>
            <person name="Lifshitz Z."/>
            <person name="Cohen O."/>
            <person name="Gilbert J.A."/>
            <person name="Pupko T."/>
            <person name="Shuman H.A."/>
            <person name="Segal G."/>
        </authorList>
    </citation>
    <scope>NUCLEOTIDE SEQUENCE [LARGE SCALE GENOMIC DNA]</scope>
    <source>
        <strain evidence="2 3">Bercovier 4</strain>
    </source>
</reference>
<proteinExistence type="predicted"/>
<keyword evidence="3" id="KW-1185">Reference proteome</keyword>
<protein>
    <submittedName>
        <fullName evidence="2">Glycerophosphoryl diester esterase</fullName>
    </submittedName>
</protein>
<dbReference type="Proteomes" id="UP000054761">
    <property type="component" value="Unassembled WGS sequence"/>
</dbReference>
<dbReference type="OrthoDB" id="9795622at2"/>
<dbReference type="Gene3D" id="3.20.20.190">
    <property type="entry name" value="Phosphatidylinositol (PI) phosphodiesterase"/>
    <property type="match status" value="1"/>
</dbReference>
<dbReference type="NCBIfam" id="NF006989">
    <property type="entry name" value="PRK09454.1"/>
    <property type="match status" value="1"/>
</dbReference>
<evidence type="ECO:0000313" key="3">
    <source>
        <dbReference type="Proteomes" id="UP000054761"/>
    </source>
</evidence>
<gene>
    <name evidence="2" type="primary">ugpQ</name>
    <name evidence="2" type="ORF">Lisr_2328</name>
</gene>
<dbReference type="GO" id="GO:0008081">
    <property type="term" value="F:phosphoric diester hydrolase activity"/>
    <property type="evidence" value="ECO:0007669"/>
    <property type="project" value="InterPro"/>
</dbReference>
<evidence type="ECO:0000313" key="2">
    <source>
        <dbReference type="EMBL" id="KTD14983.1"/>
    </source>
</evidence>
<accession>A0A0W0V4C0</accession>
<dbReference type="PROSITE" id="PS50007">
    <property type="entry name" value="PIPLC_X_DOMAIN"/>
    <property type="match status" value="1"/>
</dbReference>
<evidence type="ECO:0000259" key="1">
    <source>
        <dbReference type="PROSITE" id="PS51704"/>
    </source>
</evidence>
<dbReference type="PATRIC" id="fig|454.4.peg.2544"/>
<dbReference type="Pfam" id="PF03009">
    <property type="entry name" value="GDPD"/>
    <property type="match status" value="1"/>
</dbReference>
<dbReference type="PROSITE" id="PS51704">
    <property type="entry name" value="GP_PDE"/>
    <property type="match status" value="1"/>
</dbReference>
<comment type="caution">
    <text evidence="2">The sequence shown here is derived from an EMBL/GenBank/DDBJ whole genome shotgun (WGS) entry which is preliminary data.</text>
</comment>
<dbReference type="STRING" id="454.Lisr_2328"/>